<feature type="signal peptide" evidence="1">
    <location>
        <begin position="1"/>
        <end position="28"/>
    </location>
</feature>
<keyword evidence="3" id="KW-1185">Reference proteome</keyword>
<feature type="chain" id="PRO_5045124981" description="Autotransporter domain-containing protein" evidence="1">
    <location>
        <begin position="29"/>
        <end position="326"/>
    </location>
</feature>
<organism evidence="2 3">
    <name type="scientific">Teichococcus aerophilus</name>
    <dbReference type="NCBI Taxonomy" id="1224513"/>
    <lineage>
        <taxon>Bacteria</taxon>
        <taxon>Pseudomonadati</taxon>
        <taxon>Pseudomonadota</taxon>
        <taxon>Alphaproteobacteria</taxon>
        <taxon>Acetobacterales</taxon>
        <taxon>Roseomonadaceae</taxon>
        <taxon>Roseomonas</taxon>
    </lineage>
</organism>
<evidence type="ECO:0000256" key="1">
    <source>
        <dbReference type="SAM" id="SignalP"/>
    </source>
</evidence>
<reference evidence="2 3" key="1">
    <citation type="journal article" date="2013" name="Int. J. Syst. Evol. Microbiol.">
        <title>Roseomonas aerophila sp. nov., isolated from air.</title>
        <authorList>
            <person name="Kim S.J."/>
            <person name="Weon H.Y."/>
            <person name="Ahn J.H."/>
            <person name="Hong S.B."/>
            <person name="Seok S.J."/>
            <person name="Whang K.S."/>
            <person name="Kwon S.W."/>
        </authorList>
    </citation>
    <scope>NUCLEOTIDE SEQUENCE [LARGE SCALE GENOMIC DNA]</scope>
    <source>
        <strain evidence="2 3">NBRC 108923</strain>
    </source>
</reference>
<evidence type="ECO:0000313" key="3">
    <source>
        <dbReference type="Proteomes" id="UP000626026"/>
    </source>
</evidence>
<sequence length="326" mass="34528">MAPRLSGMAGSWLGAALLGCLAASGAQAQSLRDVFRGQARASDFASGFQALSIFGGTPGISAATYNGDEMDLNSYKIPISQNFAPFESGLLAGVAPYAELTVSYLNARQNTYLGDTPGLPTYANLRFNTFSGLAGVGLDIPLGSRTVLRPILMGGYARIESDTHFFGSNAAAFQEATRGVLADVQIDSILLGGGLMLEHIRDIAPDTNLTASLRYNRITDINYSASDPSLESTNRFTASTAKVEVKGPTGMTLLDYPLRWIAFTGGTWMMGRHRNALGFNSFAELGGGIELEDDTLLRGLEGVSLRASALVGERVTGWSLGISLSF</sequence>
<dbReference type="Proteomes" id="UP000626026">
    <property type="component" value="Unassembled WGS sequence"/>
</dbReference>
<dbReference type="RefSeq" id="WP_187784103.1">
    <property type="nucleotide sequence ID" value="NZ_JACTVA010000011.1"/>
</dbReference>
<accession>A0ABR7RKJ4</accession>
<evidence type="ECO:0008006" key="4">
    <source>
        <dbReference type="Google" id="ProtNLM"/>
    </source>
</evidence>
<evidence type="ECO:0000313" key="2">
    <source>
        <dbReference type="EMBL" id="MBC9206933.1"/>
    </source>
</evidence>
<gene>
    <name evidence="2" type="ORF">IBL26_08815</name>
</gene>
<comment type="caution">
    <text evidence="2">The sequence shown here is derived from an EMBL/GenBank/DDBJ whole genome shotgun (WGS) entry which is preliminary data.</text>
</comment>
<proteinExistence type="predicted"/>
<protein>
    <recommendedName>
        <fullName evidence="4">Autotransporter domain-containing protein</fullName>
    </recommendedName>
</protein>
<keyword evidence="1" id="KW-0732">Signal</keyword>
<dbReference type="EMBL" id="JACTVA010000011">
    <property type="protein sequence ID" value="MBC9206933.1"/>
    <property type="molecule type" value="Genomic_DNA"/>
</dbReference>
<name>A0ABR7RKJ4_9PROT</name>
<dbReference type="PROSITE" id="PS51257">
    <property type="entry name" value="PROKAR_LIPOPROTEIN"/>
    <property type="match status" value="1"/>
</dbReference>